<dbReference type="Pfam" id="PF11906">
    <property type="entry name" value="DUF3426"/>
    <property type="match status" value="1"/>
</dbReference>
<dbReference type="InterPro" id="IPR021834">
    <property type="entry name" value="DUF3426"/>
</dbReference>
<dbReference type="Pfam" id="PF13719">
    <property type="entry name" value="Zn_ribbon_5"/>
    <property type="match status" value="1"/>
</dbReference>
<protein>
    <submittedName>
        <fullName evidence="4">Probable transmembrane protein</fullName>
    </submittedName>
</protein>
<evidence type="ECO:0000256" key="2">
    <source>
        <dbReference type="SAM" id="Phobius"/>
    </source>
</evidence>
<dbReference type="NCBIfam" id="TIGR02098">
    <property type="entry name" value="MJ0042_CXXC"/>
    <property type="match status" value="1"/>
</dbReference>
<evidence type="ECO:0000313" key="4">
    <source>
        <dbReference type="EMBL" id="VFR21346.1"/>
    </source>
</evidence>
<feature type="domain" description="Zinc finger/thioredoxin putative" evidence="3">
    <location>
        <begin position="3"/>
        <end position="38"/>
    </location>
</feature>
<feature type="transmembrane region" description="Helical" evidence="2">
    <location>
        <begin position="182"/>
        <end position="202"/>
    </location>
</feature>
<keyword evidence="2 4" id="KW-0812">Transmembrane</keyword>
<proteinExistence type="predicted"/>
<dbReference type="InterPro" id="IPR011723">
    <property type="entry name" value="Znf/thioredoxin_put"/>
</dbReference>
<reference evidence="4" key="1">
    <citation type="submission" date="2019-03" db="EMBL/GenBank/DDBJ databases">
        <authorList>
            <person name="Danneels B."/>
        </authorList>
    </citation>
    <scope>NUCLEOTIDE SEQUENCE</scope>
</reference>
<evidence type="ECO:0000313" key="5">
    <source>
        <dbReference type="EMBL" id="VFR31857.1"/>
    </source>
</evidence>
<name>A0A484P782_9ZZZZ</name>
<evidence type="ECO:0000259" key="3">
    <source>
        <dbReference type="Pfam" id="PF13719"/>
    </source>
</evidence>
<sequence>MVMNTRCPQCGATFKVQAEQLRLRGGLVRCGNCAAVFDGYACLTSADEPLPRRQPPAVLRNRADMLRHSAQREQDGALDDDDEAMAPDRAREPAMFLPDGAPPSSAAPFVWRTRRVEAPAAGANLQAADGEDSPILARMPEDDGFAPRPADGIYPGRDPVAAPSPAFLDDDLLQRARLRRQLWGWACVLALLLAVGQGLLVYRTQLALAVPTLRPALELLCQPLQCKVGYARRAERISIMSSSLQPPPAGSAGANESGRPDTGRPDTGRPDLILHVVLRNRYTQPQEWPALMLSLTDLSDTVVARRMLTAADYLPGGRQRGPLAAGEEVTLAVPLRTGGLSVNGYQIDKFFP</sequence>
<gene>
    <name evidence="4" type="ORF">ANDO1_0692</name>
    <name evidence="5" type="ORF">ANDO2_0598</name>
</gene>
<keyword evidence="2" id="KW-0472">Membrane</keyword>
<keyword evidence="2" id="KW-1133">Transmembrane helix</keyword>
<evidence type="ECO:0000256" key="1">
    <source>
        <dbReference type="SAM" id="MobiDB-lite"/>
    </source>
</evidence>
<feature type="compositionally biased region" description="Basic and acidic residues" evidence="1">
    <location>
        <begin position="258"/>
        <end position="269"/>
    </location>
</feature>
<accession>A0A484P782</accession>
<dbReference type="EMBL" id="CAADIB010000010">
    <property type="protein sequence ID" value="VFR31857.1"/>
    <property type="molecule type" value="Genomic_DNA"/>
</dbReference>
<dbReference type="EMBL" id="CAADHZ010000006">
    <property type="protein sequence ID" value="VFR21346.1"/>
    <property type="molecule type" value="Genomic_DNA"/>
</dbReference>
<dbReference type="AlphaFoldDB" id="A0A484P782"/>
<organism evidence="4">
    <name type="scientific">plant metagenome</name>
    <dbReference type="NCBI Taxonomy" id="1297885"/>
    <lineage>
        <taxon>unclassified sequences</taxon>
        <taxon>metagenomes</taxon>
        <taxon>organismal metagenomes</taxon>
    </lineage>
</organism>
<feature type="region of interest" description="Disordered" evidence="1">
    <location>
        <begin position="241"/>
        <end position="270"/>
    </location>
</feature>